<evidence type="ECO:0000256" key="1">
    <source>
        <dbReference type="SAM" id="Phobius"/>
    </source>
</evidence>
<sequence>MMKSKTKQLLDEAKIKRQRRVLGSVIIVCVVAYSAFVAQKFVQLTSDSQHPLPADGTAKVSYNRADVEREQQKHVLLDDANEIDRKLAEKLHKKHAMPIETASPGAVRAHWREQVDAIEVQLEQFDEFPEGSIQDQLKKKLERYNEDKPAI</sequence>
<dbReference type="Proteomes" id="UP000315082">
    <property type="component" value="Chromosome"/>
</dbReference>
<proteinExistence type="predicted"/>
<organism evidence="2 3">
    <name type="scientific">Rosistilla carotiformis</name>
    <dbReference type="NCBI Taxonomy" id="2528017"/>
    <lineage>
        <taxon>Bacteria</taxon>
        <taxon>Pseudomonadati</taxon>
        <taxon>Planctomycetota</taxon>
        <taxon>Planctomycetia</taxon>
        <taxon>Pirellulales</taxon>
        <taxon>Pirellulaceae</taxon>
        <taxon>Rosistilla</taxon>
    </lineage>
</organism>
<accession>A0A518JUE2</accession>
<dbReference type="OrthoDB" id="9858907at2"/>
<dbReference type="KEGG" id="rcf:Poly24_28820"/>
<keyword evidence="1" id="KW-0472">Membrane</keyword>
<keyword evidence="3" id="KW-1185">Reference proteome</keyword>
<dbReference type="EMBL" id="CP036348">
    <property type="protein sequence ID" value="QDV69167.1"/>
    <property type="molecule type" value="Genomic_DNA"/>
</dbReference>
<evidence type="ECO:0000313" key="3">
    <source>
        <dbReference type="Proteomes" id="UP000315082"/>
    </source>
</evidence>
<protein>
    <submittedName>
        <fullName evidence="2">Uncharacterized protein</fullName>
    </submittedName>
</protein>
<feature type="transmembrane region" description="Helical" evidence="1">
    <location>
        <begin position="21"/>
        <end position="42"/>
    </location>
</feature>
<evidence type="ECO:0000313" key="2">
    <source>
        <dbReference type="EMBL" id="QDV69167.1"/>
    </source>
</evidence>
<dbReference type="AlphaFoldDB" id="A0A518JUE2"/>
<dbReference type="RefSeq" id="WP_145096191.1">
    <property type="nucleotide sequence ID" value="NZ_CP036348.1"/>
</dbReference>
<gene>
    <name evidence="2" type="ORF">Poly24_28820</name>
</gene>
<reference evidence="2 3" key="1">
    <citation type="submission" date="2019-02" db="EMBL/GenBank/DDBJ databases">
        <title>Deep-cultivation of Planctomycetes and their phenomic and genomic characterization uncovers novel biology.</title>
        <authorList>
            <person name="Wiegand S."/>
            <person name="Jogler M."/>
            <person name="Boedeker C."/>
            <person name="Pinto D."/>
            <person name="Vollmers J."/>
            <person name="Rivas-Marin E."/>
            <person name="Kohn T."/>
            <person name="Peeters S.H."/>
            <person name="Heuer A."/>
            <person name="Rast P."/>
            <person name="Oberbeckmann S."/>
            <person name="Bunk B."/>
            <person name="Jeske O."/>
            <person name="Meyerdierks A."/>
            <person name="Storesund J.E."/>
            <person name="Kallscheuer N."/>
            <person name="Luecker S."/>
            <person name="Lage O.M."/>
            <person name="Pohl T."/>
            <person name="Merkel B.J."/>
            <person name="Hornburger P."/>
            <person name="Mueller R.-W."/>
            <person name="Bruemmer F."/>
            <person name="Labrenz M."/>
            <person name="Spormann A.M."/>
            <person name="Op den Camp H."/>
            <person name="Overmann J."/>
            <person name="Amann R."/>
            <person name="Jetten M.S.M."/>
            <person name="Mascher T."/>
            <person name="Medema M.H."/>
            <person name="Devos D.P."/>
            <person name="Kaster A.-K."/>
            <person name="Ovreas L."/>
            <person name="Rohde M."/>
            <person name="Galperin M.Y."/>
            <person name="Jogler C."/>
        </authorList>
    </citation>
    <scope>NUCLEOTIDE SEQUENCE [LARGE SCALE GENOMIC DNA]</scope>
    <source>
        <strain evidence="2 3">Poly24</strain>
    </source>
</reference>
<keyword evidence="1" id="KW-1133">Transmembrane helix</keyword>
<keyword evidence="1" id="KW-0812">Transmembrane</keyword>
<name>A0A518JUE2_9BACT</name>